<comment type="caution">
    <text evidence="1">The sequence shown here is derived from an EMBL/GenBank/DDBJ whole genome shotgun (WGS) entry which is preliminary data.</text>
</comment>
<sequence>MQYILEKRAKLVGRVDKGQLWLLNVHDDWIHDQYGESYIYHGQIYASRNPFHPLSTSITGYFQDDDSKKWIKVKAGVAAFDPKNMDDSWVEKVENLMKIRFKTGVYKYIKK</sequence>
<dbReference type="RefSeq" id="WP_101648687.1">
    <property type="nucleotide sequence ID" value="NZ_PGVE01000055.1"/>
</dbReference>
<gene>
    <name evidence="1" type="ORF">CVD27_14860</name>
</gene>
<evidence type="ECO:0000313" key="2">
    <source>
        <dbReference type="Proteomes" id="UP000234950"/>
    </source>
</evidence>
<dbReference type="AlphaFoldDB" id="A0A2N5HD15"/>
<protein>
    <submittedName>
        <fullName evidence="1">Molecular chaperone GrpE</fullName>
    </submittedName>
</protein>
<proteinExistence type="predicted"/>
<reference evidence="1 2" key="1">
    <citation type="submission" date="2017-11" db="EMBL/GenBank/DDBJ databases">
        <title>Comparitive Functional Genomics of Dry Heat Resistant strains isolated from the Viking Spacecraft.</title>
        <authorList>
            <person name="Seuylemezian A."/>
            <person name="Cooper K."/>
            <person name="Vaishampayan P."/>
        </authorList>
    </citation>
    <scope>NUCLEOTIDE SEQUENCE [LARGE SCALE GENOMIC DNA]</scope>
    <source>
        <strain evidence="1 2">V32-6</strain>
    </source>
</reference>
<accession>A0A2N5HD15</accession>
<dbReference type="EMBL" id="PGVE01000055">
    <property type="protein sequence ID" value="PLS03416.1"/>
    <property type="molecule type" value="Genomic_DNA"/>
</dbReference>
<dbReference type="Proteomes" id="UP000234950">
    <property type="component" value="Unassembled WGS sequence"/>
</dbReference>
<organism evidence="1 2">
    <name type="scientific">Neobacillus cucumis</name>
    <dbReference type="NCBI Taxonomy" id="1740721"/>
    <lineage>
        <taxon>Bacteria</taxon>
        <taxon>Bacillati</taxon>
        <taxon>Bacillota</taxon>
        <taxon>Bacilli</taxon>
        <taxon>Bacillales</taxon>
        <taxon>Bacillaceae</taxon>
        <taxon>Neobacillus</taxon>
    </lineage>
</organism>
<evidence type="ECO:0000313" key="1">
    <source>
        <dbReference type="EMBL" id="PLS03416.1"/>
    </source>
</evidence>
<keyword evidence="2" id="KW-1185">Reference proteome</keyword>
<name>A0A2N5HD15_9BACI</name>
<dbReference type="OrthoDB" id="2880766at2"/>